<accession>A0A7W4YV03</accession>
<evidence type="ECO:0000256" key="1">
    <source>
        <dbReference type="SAM" id="MobiDB-lite"/>
    </source>
</evidence>
<dbReference type="GO" id="GO:0006417">
    <property type="term" value="P:regulation of translation"/>
    <property type="evidence" value="ECO:0007669"/>
    <property type="project" value="TreeGrafter"/>
</dbReference>
<dbReference type="AlphaFoldDB" id="A0A7W4YV03"/>
<feature type="domain" description="Anti-sigma K factor RskA C-terminal" evidence="3">
    <location>
        <begin position="111"/>
        <end position="234"/>
    </location>
</feature>
<feature type="transmembrane region" description="Helical" evidence="2">
    <location>
        <begin position="104"/>
        <end position="127"/>
    </location>
</feature>
<evidence type="ECO:0000259" key="3">
    <source>
        <dbReference type="Pfam" id="PF10099"/>
    </source>
</evidence>
<keyword evidence="2" id="KW-1133">Transmembrane helix</keyword>
<dbReference type="InterPro" id="IPR018764">
    <property type="entry name" value="RskA_C"/>
</dbReference>
<evidence type="ECO:0000313" key="5">
    <source>
        <dbReference type="Proteomes" id="UP000532010"/>
    </source>
</evidence>
<keyword evidence="2" id="KW-0472">Membrane</keyword>
<protein>
    <submittedName>
        <fullName evidence="4">Anti-sigma-K factor RskA</fullName>
    </submittedName>
</protein>
<evidence type="ECO:0000313" key="4">
    <source>
        <dbReference type="EMBL" id="MBB3017915.1"/>
    </source>
</evidence>
<organism evidence="4 5">
    <name type="scientific">Microvirga lupini</name>
    <dbReference type="NCBI Taxonomy" id="420324"/>
    <lineage>
        <taxon>Bacteria</taxon>
        <taxon>Pseudomonadati</taxon>
        <taxon>Pseudomonadota</taxon>
        <taxon>Alphaproteobacteria</taxon>
        <taxon>Hyphomicrobiales</taxon>
        <taxon>Methylobacteriaceae</taxon>
        <taxon>Microvirga</taxon>
    </lineage>
</organism>
<dbReference type="EMBL" id="JACHWB010000001">
    <property type="protein sequence ID" value="MBB3017915.1"/>
    <property type="molecule type" value="Genomic_DNA"/>
</dbReference>
<name>A0A7W4YV03_9HYPH</name>
<dbReference type="GO" id="GO:0016989">
    <property type="term" value="F:sigma factor antagonist activity"/>
    <property type="evidence" value="ECO:0007669"/>
    <property type="project" value="TreeGrafter"/>
</dbReference>
<dbReference type="GO" id="GO:0005886">
    <property type="term" value="C:plasma membrane"/>
    <property type="evidence" value="ECO:0007669"/>
    <property type="project" value="InterPro"/>
</dbReference>
<evidence type="ECO:0000256" key="2">
    <source>
        <dbReference type="SAM" id="Phobius"/>
    </source>
</evidence>
<dbReference type="RefSeq" id="WP_183447575.1">
    <property type="nucleotide sequence ID" value="NZ_JACHWB010000001.1"/>
</dbReference>
<gene>
    <name evidence="4" type="ORF">FHR70_000955</name>
</gene>
<comment type="caution">
    <text evidence="4">The sequence shown here is derived from an EMBL/GenBank/DDBJ whole genome shotgun (WGS) entry which is preliminary data.</text>
</comment>
<dbReference type="PANTHER" id="PTHR37461">
    <property type="entry name" value="ANTI-SIGMA-K FACTOR RSKA"/>
    <property type="match status" value="1"/>
</dbReference>
<keyword evidence="2" id="KW-0812">Transmembrane</keyword>
<dbReference type="InterPro" id="IPR051474">
    <property type="entry name" value="Anti-sigma-K/W_factor"/>
</dbReference>
<dbReference type="Pfam" id="PF10099">
    <property type="entry name" value="RskA_C"/>
    <property type="match status" value="1"/>
</dbReference>
<keyword evidence="5" id="KW-1185">Reference proteome</keyword>
<dbReference type="Proteomes" id="UP000532010">
    <property type="component" value="Unassembled WGS sequence"/>
</dbReference>
<reference evidence="4 5" key="1">
    <citation type="submission" date="2020-08" db="EMBL/GenBank/DDBJ databases">
        <title>The Agave Microbiome: Exploring the role of microbial communities in plant adaptations to desert environments.</title>
        <authorList>
            <person name="Partida-Martinez L.P."/>
        </authorList>
    </citation>
    <scope>NUCLEOTIDE SEQUENCE [LARGE SCALE GENOMIC DNA]</scope>
    <source>
        <strain evidence="4 5">AT3.9</strain>
    </source>
</reference>
<sequence>MTRDDQDRLAAEHVLGLLEGEERGVAERLLASDESFQALVQQWRTRFAEWDNTAADVAPSDALWRRIETGLEPQPVATAARPVASERRVTSPSLVQGLWNSLSFWRSFGMAGALAALLLALGVGYFADKATRQPMLVAVLMSETNQPGAVLRTFADGRLELTPLGDMEIPHNHSIQVWTFPDPNGAPVSVGVVQTARTVLLDPRNLPQPHSNQLFAISVEPLAGSPTGQPTGPVVMKGTASTAL</sequence>
<proteinExistence type="predicted"/>
<dbReference type="PANTHER" id="PTHR37461:SF1">
    <property type="entry name" value="ANTI-SIGMA-K FACTOR RSKA"/>
    <property type="match status" value="1"/>
</dbReference>
<feature type="region of interest" description="Disordered" evidence="1">
    <location>
        <begin position="224"/>
        <end position="244"/>
    </location>
</feature>